<evidence type="ECO:0000313" key="3">
    <source>
        <dbReference type="Proteomes" id="UP001589748"/>
    </source>
</evidence>
<gene>
    <name evidence="2" type="ORF">ACFFVI_16905</name>
</gene>
<dbReference type="Gene3D" id="3.40.50.720">
    <property type="entry name" value="NAD(P)-binding Rossmann-like Domain"/>
    <property type="match status" value="1"/>
</dbReference>
<name>A0ABV5LX21_9ACTN</name>
<dbReference type="PANTHER" id="PTHR43245">
    <property type="entry name" value="BIFUNCTIONAL POLYMYXIN RESISTANCE PROTEIN ARNA"/>
    <property type="match status" value="1"/>
</dbReference>
<reference evidence="2 3" key="1">
    <citation type="submission" date="2024-09" db="EMBL/GenBank/DDBJ databases">
        <authorList>
            <person name="Sun Q."/>
            <person name="Mori K."/>
        </authorList>
    </citation>
    <scope>NUCLEOTIDE SEQUENCE [LARGE SCALE GENOMIC DNA]</scope>
    <source>
        <strain evidence="2 3">TISTR 1856</strain>
    </source>
</reference>
<dbReference type="Proteomes" id="UP001589748">
    <property type="component" value="Unassembled WGS sequence"/>
</dbReference>
<evidence type="ECO:0000313" key="2">
    <source>
        <dbReference type="EMBL" id="MFB9378645.1"/>
    </source>
</evidence>
<dbReference type="InterPro" id="IPR036291">
    <property type="entry name" value="NAD(P)-bd_dom_sf"/>
</dbReference>
<keyword evidence="3" id="KW-1185">Reference proteome</keyword>
<dbReference type="RefSeq" id="WP_380136656.1">
    <property type="nucleotide sequence ID" value="NZ_JBHLUI010000008.1"/>
</dbReference>
<sequence>MSERVVVTGAAGKLGRAVVQDLSEHGFSVLALDRVRPQGWAGDFLQVDLTDQAQVVEVLAARTDERSTVPVDAVVHLAAVPAPGLLPNSATFTNNMPATWNVFTAARAAGIRRVVWASSETVLGLPFETPPPYAPVDEEYRPRPESTYSLVKTLEEELAHHLCRWEPGLSMTGLRFSNVLGPEDYPGFAAWQDDPSVRRWNLWGYVDSRDGAQAVRRGLARTEPGVEVCIVAAADTVMERPNAELLAAEFPGLELRREVGEHETLLSIDKARRLLGYDPQFSWRD</sequence>
<dbReference type="InterPro" id="IPR050177">
    <property type="entry name" value="Lipid_A_modif_metabolic_enz"/>
</dbReference>
<dbReference type="CDD" id="cd08946">
    <property type="entry name" value="SDR_e"/>
    <property type="match status" value="1"/>
</dbReference>
<dbReference type="EMBL" id="JBHMDM010000007">
    <property type="protein sequence ID" value="MFB9378645.1"/>
    <property type="molecule type" value="Genomic_DNA"/>
</dbReference>
<feature type="domain" description="NAD-dependent epimerase/dehydratase" evidence="1">
    <location>
        <begin position="5"/>
        <end position="188"/>
    </location>
</feature>
<dbReference type="InterPro" id="IPR001509">
    <property type="entry name" value="Epimerase_deHydtase"/>
</dbReference>
<dbReference type="PANTHER" id="PTHR43245:SF55">
    <property type="entry name" value="NAD(P)-BINDING DOMAIN-CONTAINING PROTEIN"/>
    <property type="match status" value="1"/>
</dbReference>
<proteinExistence type="predicted"/>
<evidence type="ECO:0000259" key="1">
    <source>
        <dbReference type="Pfam" id="PF01370"/>
    </source>
</evidence>
<comment type="caution">
    <text evidence="2">The sequence shown here is derived from an EMBL/GenBank/DDBJ whole genome shotgun (WGS) entry which is preliminary data.</text>
</comment>
<accession>A0ABV5LX21</accession>
<organism evidence="2 3">
    <name type="scientific">Kineococcus gynurae</name>
    <dbReference type="NCBI Taxonomy" id="452979"/>
    <lineage>
        <taxon>Bacteria</taxon>
        <taxon>Bacillati</taxon>
        <taxon>Actinomycetota</taxon>
        <taxon>Actinomycetes</taxon>
        <taxon>Kineosporiales</taxon>
        <taxon>Kineosporiaceae</taxon>
        <taxon>Kineococcus</taxon>
    </lineage>
</organism>
<protein>
    <submittedName>
        <fullName evidence="2">NAD-dependent epimerase/dehydratase family protein</fullName>
    </submittedName>
</protein>
<dbReference type="Pfam" id="PF01370">
    <property type="entry name" value="Epimerase"/>
    <property type="match status" value="1"/>
</dbReference>
<dbReference type="SUPFAM" id="SSF51735">
    <property type="entry name" value="NAD(P)-binding Rossmann-fold domains"/>
    <property type="match status" value="1"/>
</dbReference>